<proteinExistence type="predicted"/>
<dbReference type="Pfam" id="PF00561">
    <property type="entry name" value="Abhydrolase_1"/>
    <property type="match status" value="1"/>
</dbReference>
<feature type="domain" description="AB hydrolase-1" evidence="1">
    <location>
        <begin position="41"/>
        <end position="131"/>
    </location>
</feature>
<organism evidence="2 3">
    <name type="scientific">marine gamma proteobacterium HTCC2143</name>
    <dbReference type="NCBI Taxonomy" id="247633"/>
    <lineage>
        <taxon>Bacteria</taxon>
        <taxon>Pseudomonadati</taxon>
        <taxon>Pseudomonadota</taxon>
        <taxon>Gammaproteobacteria</taxon>
        <taxon>Cellvibrionales</taxon>
        <taxon>Spongiibacteraceae</taxon>
        <taxon>BD1-7 clade</taxon>
    </lineage>
</organism>
<accession>A0YAB8</accession>
<keyword evidence="3" id="KW-1185">Reference proteome</keyword>
<protein>
    <submittedName>
        <fullName evidence="2">3-oxoadipate enol-lactone hydrolase</fullName>
    </submittedName>
</protein>
<dbReference type="InterPro" id="IPR000073">
    <property type="entry name" value="AB_hydrolase_1"/>
</dbReference>
<dbReference type="GO" id="GO:0016787">
    <property type="term" value="F:hydrolase activity"/>
    <property type="evidence" value="ECO:0007669"/>
    <property type="project" value="UniProtKB-KW"/>
</dbReference>
<sequence length="256" mass="28616">MIDPYEHSNSFITANGIQFHYALDGDASKPSLALVNMASANLTNWEHSLPFLLTHFQILRFDIRGTGKSGWGGDDEFTFSQYADDLVAIMDALQIPKAFVLGVAYGARTVAQFGIRHPDRLTALALFDVALTPPVEQTGQRELGQQARQLLTEAGEPEYPTRKSWRFYENRDAALSAHTAHEKEPDTSNSLSHLRVPVLVACGRQDLNLQEAQRIAKAIPGSEFKIMEMTGHGSPLFRPAYFAQFVTEFYQRNVNE</sequence>
<dbReference type="eggNOG" id="COG0596">
    <property type="taxonomic scope" value="Bacteria"/>
</dbReference>
<reference evidence="2 3" key="1">
    <citation type="journal article" date="2010" name="J. Bacteriol.">
        <title>Genome sequence of the oligotrophic marine Gammaproteobacterium HTCC2143, isolated from the Oregon Coast.</title>
        <authorList>
            <person name="Oh H.M."/>
            <person name="Kang I."/>
            <person name="Ferriera S."/>
            <person name="Giovannoni S.J."/>
            <person name="Cho J.C."/>
        </authorList>
    </citation>
    <scope>NUCLEOTIDE SEQUENCE [LARGE SCALE GENOMIC DNA]</scope>
    <source>
        <strain evidence="2 3">HTCC2143</strain>
    </source>
</reference>
<dbReference type="PANTHER" id="PTHR43798">
    <property type="entry name" value="MONOACYLGLYCEROL LIPASE"/>
    <property type="match status" value="1"/>
</dbReference>
<name>A0YAB8_9GAMM</name>
<evidence type="ECO:0000259" key="1">
    <source>
        <dbReference type="Pfam" id="PF00561"/>
    </source>
</evidence>
<dbReference type="InterPro" id="IPR050266">
    <property type="entry name" value="AB_hydrolase_sf"/>
</dbReference>
<evidence type="ECO:0000313" key="2">
    <source>
        <dbReference type="EMBL" id="EAW33072.1"/>
    </source>
</evidence>
<gene>
    <name evidence="2" type="ORF">GP2143_17491</name>
</gene>
<dbReference type="EMBL" id="AAVT01000001">
    <property type="protein sequence ID" value="EAW33072.1"/>
    <property type="molecule type" value="Genomic_DNA"/>
</dbReference>
<dbReference type="AlphaFoldDB" id="A0YAB8"/>
<dbReference type="SUPFAM" id="SSF53474">
    <property type="entry name" value="alpha/beta-Hydrolases"/>
    <property type="match status" value="1"/>
</dbReference>
<dbReference type="InterPro" id="IPR029058">
    <property type="entry name" value="AB_hydrolase_fold"/>
</dbReference>
<dbReference type="Gene3D" id="3.40.50.1820">
    <property type="entry name" value="alpha/beta hydrolase"/>
    <property type="match status" value="1"/>
</dbReference>
<dbReference type="ESTHER" id="9gamm-a0yab8">
    <property type="family name" value="6_AlphaBeta_hydrolase"/>
</dbReference>
<dbReference type="STRING" id="247633.GP2143_17491"/>
<comment type="caution">
    <text evidence="2">The sequence shown here is derived from an EMBL/GenBank/DDBJ whole genome shotgun (WGS) entry which is preliminary data.</text>
</comment>
<keyword evidence="2" id="KW-0378">Hydrolase</keyword>
<dbReference type="OrthoDB" id="9808398at2"/>
<evidence type="ECO:0000313" key="3">
    <source>
        <dbReference type="Proteomes" id="UP000004931"/>
    </source>
</evidence>
<dbReference type="Proteomes" id="UP000004931">
    <property type="component" value="Unassembled WGS sequence"/>
</dbReference>